<evidence type="ECO:0000313" key="1">
    <source>
        <dbReference type="EMBL" id="KAG5653810.1"/>
    </source>
</evidence>
<dbReference type="Proteomes" id="UP000717328">
    <property type="component" value="Unassembled WGS sequence"/>
</dbReference>
<dbReference type="InterPro" id="IPR032675">
    <property type="entry name" value="LRR_dom_sf"/>
</dbReference>
<organism evidence="1 2">
    <name type="scientific">Sphagnurus paluster</name>
    <dbReference type="NCBI Taxonomy" id="117069"/>
    <lineage>
        <taxon>Eukaryota</taxon>
        <taxon>Fungi</taxon>
        <taxon>Dikarya</taxon>
        <taxon>Basidiomycota</taxon>
        <taxon>Agaricomycotina</taxon>
        <taxon>Agaricomycetes</taxon>
        <taxon>Agaricomycetidae</taxon>
        <taxon>Agaricales</taxon>
        <taxon>Tricholomatineae</taxon>
        <taxon>Lyophyllaceae</taxon>
        <taxon>Sphagnurus</taxon>
    </lineage>
</organism>
<evidence type="ECO:0000313" key="2">
    <source>
        <dbReference type="Proteomes" id="UP000717328"/>
    </source>
</evidence>
<keyword evidence="2" id="KW-1185">Reference proteome</keyword>
<gene>
    <name evidence="1" type="ORF">H0H81_010278</name>
</gene>
<dbReference type="Gene3D" id="3.80.10.10">
    <property type="entry name" value="Ribonuclease Inhibitor"/>
    <property type="match status" value="1"/>
</dbReference>
<evidence type="ECO:0008006" key="3">
    <source>
        <dbReference type="Google" id="ProtNLM"/>
    </source>
</evidence>
<dbReference type="AlphaFoldDB" id="A0A9P7GR20"/>
<comment type="caution">
    <text evidence="1">The sequence shown here is derived from an EMBL/GenBank/DDBJ whole genome shotgun (WGS) entry which is preliminary data.</text>
</comment>
<dbReference type="EMBL" id="JABCKI010000032">
    <property type="protein sequence ID" value="KAG5653810.1"/>
    <property type="molecule type" value="Genomic_DNA"/>
</dbReference>
<accession>A0A9P7GR20</accession>
<sequence length="375" mass="41283">MSPFRAMPAELVDLVIDHAHTDLSLLAVCSLVCKAWFPAARHHLFSSTKLNAKNASSFARLLNSASSSVAGFVRHIDANDSCEGGRWIDDIFPSLASLPFVTSISLTPSCDTILSQSTLSTLCTFDRLVDLKLAECEFRDFAEVQRLIVAFPMLQSLYLEADWPEPHAIAPTEISPSSHLREVYLRCEMSHILGWFLLQPHLAPVNKLTLHGLDSIDLPVTRRYLQALGSSLTHLTILPNGSIISEQNRTTSRTIVCSPYAGTFSDCISRQIDLSLNPSLAYLKLSIDCDYAYLGMTCALFSQITSRAFDEVELSLYSVRQGPKVASAWSDLDALLATPQLAMVRTTISAMSAASLAKETLPLCHKRGVLQVRHQ</sequence>
<reference evidence="1" key="1">
    <citation type="submission" date="2021-02" db="EMBL/GenBank/DDBJ databases">
        <authorList>
            <person name="Nieuwenhuis M."/>
            <person name="Van De Peppel L.J.J."/>
        </authorList>
    </citation>
    <scope>NUCLEOTIDE SEQUENCE</scope>
    <source>
        <strain evidence="1">D49</strain>
    </source>
</reference>
<dbReference type="OrthoDB" id="2921803at2759"/>
<reference evidence="1" key="2">
    <citation type="submission" date="2021-10" db="EMBL/GenBank/DDBJ databases">
        <title>Phylogenomics reveals ancestral predisposition of the termite-cultivated fungus Termitomyces towards a domesticated lifestyle.</title>
        <authorList>
            <person name="Auxier B."/>
            <person name="Grum-Grzhimaylo A."/>
            <person name="Cardenas M.E."/>
            <person name="Lodge J.D."/>
            <person name="Laessoe T."/>
            <person name="Pedersen O."/>
            <person name="Smith M.E."/>
            <person name="Kuyper T.W."/>
            <person name="Franco-Molano E.A."/>
            <person name="Baroni T.J."/>
            <person name="Aanen D.K."/>
        </authorList>
    </citation>
    <scope>NUCLEOTIDE SEQUENCE</scope>
    <source>
        <strain evidence="1">D49</strain>
    </source>
</reference>
<name>A0A9P7GR20_9AGAR</name>
<protein>
    <recommendedName>
        <fullName evidence="3">F-box domain-containing protein</fullName>
    </recommendedName>
</protein>
<proteinExistence type="predicted"/>